<dbReference type="Proteomes" id="UP000322983">
    <property type="component" value="Chromosome"/>
</dbReference>
<evidence type="ECO:0000313" key="2">
    <source>
        <dbReference type="EMBL" id="BBG23336.1"/>
    </source>
</evidence>
<proteinExistence type="predicted"/>
<reference evidence="2 3" key="1">
    <citation type="journal article" date="2020" name="Int. J. Syst. Evol. Microbiol.">
        <title>Sulfuracidifex tepidarius gen. nov., sp. nov. and transfer of Sulfolobus metallicus Huber and Stetter 1992 to the genus Sulfuracidifex as Sulfuracidifex metallicus comb. nov.</title>
        <authorList>
            <person name="Itoh T."/>
            <person name="Miura T."/>
            <person name="Sakai H.D."/>
            <person name="Kato S."/>
            <person name="Ohkuma M."/>
            <person name="Takashina T."/>
        </authorList>
    </citation>
    <scope>NUCLEOTIDE SEQUENCE [LARGE SCALE GENOMIC DNA]</scope>
    <source>
        <strain evidence="2 3">IC-006</strain>
    </source>
</reference>
<dbReference type="InterPro" id="IPR040452">
    <property type="entry name" value="SfsA_C"/>
</dbReference>
<sequence>MTKYNAKLLILVMRDAECFYHNVKTDKKFSEKFFEALQKGVEVEIRTFSLIESQVVYKRNIQICDKISLGSILMQLILNLLAKLY</sequence>
<name>A0A510DSZ4_9CREN</name>
<dbReference type="Gene3D" id="3.40.1350.60">
    <property type="match status" value="1"/>
</dbReference>
<dbReference type="EMBL" id="AP018929">
    <property type="protein sequence ID" value="BBG23336.1"/>
    <property type="molecule type" value="Genomic_DNA"/>
</dbReference>
<organism evidence="2 3">
    <name type="scientific">Sulfuracidifex tepidarius</name>
    <dbReference type="NCBI Taxonomy" id="1294262"/>
    <lineage>
        <taxon>Archaea</taxon>
        <taxon>Thermoproteota</taxon>
        <taxon>Thermoprotei</taxon>
        <taxon>Sulfolobales</taxon>
        <taxon>Sulfolobaceae</taxon>
        <taxon>Sulfuracidifex</taxon>
    </lineage>
</organism>
<feature type="domain" description="Sugar fermentation stimulation protein C-terminal" evidence="1">
    <location>
        <begin position="4"/>
        <end position="48"/>
    </location>
</feature>
<gene>
    <name evidence="2" type="ORF">IC006_0620</name>
</gene>
<evidence type="ECO:0000313" key="3">
    <source>
        <dbReference type="Proteomes" id="UP000322983"/>
    </source>
</evidence>
<keyword evidence="3" id="KW-1185">Reference proteome</keyword>
<protein>
    <submittedName>
        <fullName evidence="2">Sugar fermentation stimulation protein A</fullName>
    </submittedName>
</protein>
<dbReference type="AlphaFoldDB" id="A0A510DSZ4"/>
<dbReference type="STRING" id="1294262.GCA_001316085_01789"/>
<accession>A0A510DSZ4</accession>
<dbReference type="Pfam" id="PF03749">
    <property type="entry name" value="SfsA"/>
    <property type="match status" value="1"/>
</dbReference>
<dbReference type="KEGG" id="step:IC006_0620"/>
<evidence type="ECO:0000259" key="1">
    <source>
        <dbReference type="Pfam" id="PF03749"/>
    </source>
</evidence>